<reference evidence="2" key="1">
    <citation type="journal article" date="2023" name="Mol. Phylogenet. Evol.">
        <title>Genome-scale phylogeny and comparative genomics of the fungal order Sordariales.</title>
        <authorList>
            <person name="Hensen N."/>
            <person name="Bonometti L."/>
            <person name="Westerberg I."/>
            <person name="Brannstrom I.O."/>
            <person name="Guillou S."/>
            <person name="Cros-Aarteil S."/>
            <person name="Calhoun S."/>
            <person name="Haridas S."/>
            <person name="Kuo A."/>
            <person name="Mondo S."/>
            <person name="Pangilinan J."/>
            <person name="Riley R."/>
            <person name="LaButti K."/>
            <person name="Andreopoulos B."/>
            <person name="Lipzen A."/>
            <person name="Chen C."/>
            <person name="Yan M."/>
            <person name="Daum C."/>
            <person name="Ng V."/>
            <person name="Clum A."/>
            <person name="Steindorff A."/>
            <person name="Ohm R.A."/>
            <person name="Martin F."/>
            <person name="Silar P."/>
            <person name="Natvig D.O."/>
            <person name="Lalanne C."/>
            <person name="Gautier V."/>
            <person name="Ament-Velasquez S.L."/>
            <person name="Kruys A."/>
            <person name="Hutchinson M.I."/>
            <person name="Powell A.J."/>
            <person name="Barry K."/>
            <person name="Miller A.N."/>
            <person name="Grigoriev I.V."/>
            <person name="Debuchy R."/>
            <person name="Gladieux P."/>
            <person name="Hiltunen Thoren M."/>
            <person name="Johannesson H."/>
        </authorList>
    </citation>
    <scope>NUCLEOTIDE SEQUENCE</scope>
    <source>
        <strain evidence="2">CBS 315.58</strain>
    </source>
</reference>
<comment type="caution">
    <text evidence="2">The sequence shown here is derived from an EMBL/GenBank/DDBJ whole genome shotgun (WGS) entry which is preliminary data.</text>
</comment>
<feature type="non-terminal residue" evidence="2">
    <location>
        <position position="1"/>
    </location>
</feature>
<accession>A0AAN7ATI2</accession>
<feature type="region of interest" description="Disordered" evidence="1">
    <location>
        <begin position="35"/>
        <end position="58"/>
    </location>
</feature>
<proteinExistence type="predicted"/>
<feature type="non-terminal residue" evidence="2">
    <location>
        <position position="212"/>
    </location>
</feature>
<reference evidence="2" key="2">
    <citation type="submission" date="2023-05" db="EMBL/GenBank/DDBJ databases">
        <authorList>
            <consortium name="Lawrence Berkeley National Laboratory"/>
            <person name="Steindorff A."/>
            <person name="Hensen N."/>
            <person name="Bonometti L."/>
            <person name="Westerberg I."/>
            <person name="Brannstrom I.O."/>
            <person name="Guillou S."/>
            <person name="Cros-Aarteil S."/>
            <person name="Calhoun S."/>
            <person name="Haridas S."/>
            <person name="Kuo A."/>
            <person name="Mondo S."/>
            <person name="Pangilinan J."/>
            <person name="Riley R."/>
            <person name="Labutti K."/>
            <person name="Andreopoulos B."/>
            <person name="Lipzen A."/>
            <person name="Chen C."/>
            <person name="Yanf M."/>
            <person name="Daum C."/>
            <person name="Ng V."/>
            <person name="Clum A."/>
            <person name="Ohm R."/>
            <person name="Martin F."/>
            <person name="Silar P."/>
            <person name="Natvig D."/>
            <person name="Lalanne C."/>
            <person name="Gautier V."/>
            <person name="Ament-Velasquez S.L."/>
            <person name="Kruys A."/>
            <person name="Hutchinson M.I."/>
            <person name="Powell A.J."/>
            <person name="Barry K."/>
            <person name="Miller A.N."/>
            <person name="Grigoriev I.V."/>
            <person name="Debuchy R."/>
            <person name="Gladieux P."/>
            <person name="Thoren M.H."/>
            <person name="Johannesson H."/>
        </authorList>
    </citation>
    <scope>NUCLEOTIDE SEQUENCE</scope>
    <source>
        <strain evidence="2">CBS 315.58</strain>
    </source>
</reference>
<dbReference type="Proteomes" id="UP001303160">
    <property type="component" value="Unassembled WGS sequence"/>
</dbReference>
<dbReference type="AlphaFoldDB" id="A0AAN7ATI2"/>
<protein>
    <recommendedName>
        <fullName evidence="4">Transposase</fullName>
    </recommendedName>
</protein>
<dbReference type="EMBL" id="MU863973">
    <property type="protein sequence ID" value="KAK4196960.1"/>
    <property type="molecule type" value="Genomic_DNA"/>
</dbReference>
<dbReference type="InterPro" id="IPR036397">
    <property type="entry name" value="RNaseH_sf"/>
</dbReference>
<sequence>QIRIRALREDAHMDYEAISKATGASIRQIQYACNSPLTPRSNRRGRKPSQFTDEEKDHITRSLNDDHIARKLTWLDLRYYISGFEHWLDKAFTIAMRAAGFDRKVPPRRIQLTPAHKAARLAFAREQLALRPRPEDWEHVAFSDETWATNNPMWKRWLTVHEFEDIEAWATIRRKPQGWMFWGMICGAVKAGSFVWEKEYGGINSEKYQRYI</sequence>
<evidence type="ECO:0000256" key="1">
    <source>
        <dbReference type="SAM" id="MobiDB-lite"/>
    </source>
</evidence>
<evidence type="ECO:0000313" key="3">
    <source>
        <dbReference type="Proteomes" id="UP001303160"/>
    </source>
</evidence>
<organism evidence="2 3">
    <name type="scientific">Triangularia verruculosa</name>
    <dbReference type="NCBI Taxonomy" id="2587418"/>
    <lineage>
        <taxon>Eukaryota</taxon>
        <taxon>Fungi</taxon>
        <taxon>Dikarya</taxon>
        <taxon>Ascomycota</taxon>
        <taxon>Pezizomycotina</taxon>
        <taxon>Sordariomycetes</taxon>
        <taxon>Sordariomycetidae</taxon>
        <taxon>Sordariales</taxon>
        <taxon>Podosporaceae</taxon>
        <taxon>Triangularia</taxon>
    </lineage>
</organism>
<gene>
    <name evidence="2" type="ORF">QBC40DRAFT_158910</name>
</gene>
<evidence type="ECO:0000313" key="2">
    <source>
        <dbReference type="EMBL" id="KAK4196960.1"/>
    </source>
</evidence>
<dbReference type="Gene3D" id="3.30.420.10">
    <property type="entry name" value="Ribonuclease H-like superfamily/Ribonuclease H"/>
    <property type="match status" value="1"/>
</dbReference>
<name>A0AAN7ATI2_9PEZI</name>
<dbReference type="GO" id="GO:0003676">
    <property type="term" value="F:nucleic acid binding"/>
    <property type="evidence" value="ECO:0007669"/>
    <property type="project" value="InterPro"/>
</dbReference>
<evidence type="ECO:0008006" key="4">
    <source>
        <dbReference type="Google" id="ProtNLM"/>
    </source>
</evidence>
<keyword evidence="3" id="KW-1185">Reference proteome</keyword>